<dbReference type="InterPro" id="IPR011206">
    <property type="entry name" value="Citrate_lyase_beta/mcl1/mcl2"/>
</dbReference>
<evidence type="ECO:0000259" key="6">
    <source>
        <dbReference type="Pfam" id="PF03328"/>
    </source>
</evidence>
<reference evidence="7 8" key="1">
    <citation type="submission" date="2018-08" db="EMBL/GenBank/DDBJ databases">
        <title>A genome reference for cultivated species of the human gut microbiota.</title>
        <authorList>
            <person name="Zou Y."/>
            <person name="Xue W."/>
            <person name="Luo G."/>
        </authorList>
    </citation>
    <scope>NUCLEOTIDE SEQUENCE [LARGE SCALE GENOMIC DNA]</scope>
    <source>
        <strain evidence="7 8">AM25-1</strain>
    </source>
</reference>
<dbReference type="Pfam" id="PF03328">
    <property type="entry name" value="HpcH_HpaI"/>
    <property type="match status" value="1"/>
</dbReference>
<dbReference type="InterPro" id="IPR040442">
    <property type="entry name" value="Pyrv_kinase-like_dom_sf"/>
</dbReference>
<dbReference type="EMBL" id="QRHL01000011">
    <property type="protein sequence ID" value="RHF71981.1"/>
    <property type="molecule type" value="Genomic_DNA"/>
</dbReference>
<dbReference type="GO" id="GO:0006107">
    <property type="term" value="P:oxaloacetate metabolic process"/>
    <property type="evidence" value="ECO:0007669"/>
    <property type="project" value="TreeGrafter"/>
</dbReference>
<keyword evidence="2 5" id="KW-0479">Metal-binding</keyword>
<gene>
    <name evidence="7" type="ORF">DW663_07625</name>
</gene>
<evidence type="ECO:0000256" key="3">
    <source>
        <dbReference type="ARBA" id="ARBA00022842"/>
    </source>
</evidence>
<sequence length="293" mass="31974">MEKRARRTMLFSPANNPKMLVTAHLYGPDCVLFDLEDAVKYAEKDAARDLLAEALKTVDYGKTEIFARINPLSTEFGEDDVRVLVPAGLRRMRLAMCEKPEQVKELDDLLTEVEKEHGIEVGSCKIQCSLETPLAVMNAVSIATASPRVTSISFGAEDFTRTLGAERTKEGKEIFMARSLVVMAAAIAGVDAIDTVWSDLDDEEGFRNEVKTSANMGFAGKSCIHPSQVKIVHEIFTPTKEELEKSLEIVKAAEAADISKGGVITVNGKMVDIPVIAKAEKVVRLAKSAGMIK</sequence>
<dbReference type="AlphaFoldDB" id="A0A414PU36"/>
<evidence type="ECO:0000256" key="2">
    <source>
        <dbReference type="ARBA" id="ARBA00022723"/>
    </source>
</evidence>
<accession>A0A414PU36</accession>
<comment type="caution">
    <text evidence="7">The sequence shown here is derived from an EMBL/GenBank/DDBJ whole genome shotgun (WGS) entry which is preliminary data.</text>
</comment>
<name>A0A414PU36_FUSMR</name>
<protein>
    <submittedName>
        <fullName evidence="7">Citrate lyase subunit beta</fullName>
    </submittedName>
</protein>
<organism evidence="7 8">
    <name type="scientific">Fusobacterium mortiferum</name>
    <dbReference type="NCBI Taxonomy" id="850"/>
    <lineage>
        <taxon>Bacteria</taxon>
        <taxon>Fusobacteriati</taxon>
        <taxon>Fusobacteriota</taxon>
        <taxon>Fusobacteriia</taxon>
        <taxon>Fusobacteriales</taxon>
        <taxon>Fusobacteriaceae</taxon>
        <taxon>Fusobacterium</taxon>
    </lineage>
</organism>
<dbReference type="PANTHER" id="PTHR32308:SF10">
    <property type="entry name" value="CITRATE LYASE SUBUNIT BETA"/>
    <property type="match status" value="1"/>
</dbReference>
<dbReference type="SUPFAM" id="SSF51621">
    <property type="entry name" value="Phosphoenolpyruvate/pyruvate domain"/>
    <property type="match status" value="1"/>
</dbReference>
<dbReference type="RefSeq" id="WP_117709156.1">
    <property type="nucleotide sequence ID" value="NZ_CAEUHP010000001.1"/>
</dbReference>
<proteinExistence type="predicted"/>
<dbReference type="PIRSF" id="PIRSF015582">
    <property type="entry name" value="Cit_lyase_B"/>
    <property type="match status" value="1"/>
</dbReference>
<keyword evidence="7" id="KW-0456">Lyase</keyword>
<comment type="cofactor">
    <cofactor evidence="1">
        <name>Mg(2+)</name>
        <dbReference type="ChEBI" id="CHEBI:18420"/>
    </cofactor>
</comment>
<evidence type="ECO:0000256" key="4">
    <source>
        <dbReference type="PIRSR" id="PIRSR015582-1"/>
    </source>
</evidence>
<feature type="binding site" evidence="5">
    <location>
        <position position="131"/>
    </location>
    <ligand>
        <name>Mg(2+)</name>
        <dbReference type="ChEBI" id="CHEBI:18420"/>
    </ligand>
</feature>
<feature type="binding site" evidence="4">
    <location>
        <position position="68"/>
    </location>
    <ligand>
        <name>substrate</name>
    </ligand>
</feature>
<dbReference type="Gene3D" id="3.20.20.60">
    <property type="entry name" value="Phosphoenolpyruvate-binding domains"/>
    <property type="match status" value="1"/>
</dbReference>
<feature type="domain" description="HpcH/HpaI aldolase/citrate lyase" evidence="6">
    <location>
        <begin position="7"/>
        <end position="226"/>
    </location>
</feature>
<evidence type="ECO:0000256" key="5">
    <source>
        <dbReference type="PIRSR" id="PIRSR015582-2"/>
    </source>
</evidence>
<dbReference type="PANTHER" id="PTHR32308">
    <property type="entry name" value="LYASE BETA SUBUNIT, PUTATIVE (AFU_ORTHOLOGUE AFUA_4G13030)-RELATED"/>
    <property type="match status" value="1"/>
</dbReference>
<feature type="binding site" evidence="5">
    <location>
        <position position="158"/>
    </location>
    <ligand>
        <name>Mg(2+)</name>
        <dbReference type="ChEBI" id="CHEBI:18420"/>
    </ligand>
</feature>
<dbReference type="Proteomes" id="UP000284676">
    <property type="component" value="Unassembled WGS sequence"/>
</dbReference>
<dbReference type="InterPro" id="IPR015813">
    <property type="entry name" value="Pyrv/PenolPyrv_kinase-like_dom"/>
</dbReference>
<evidence type="ECO:0000313" key="7">
    <source>
        <dbReference type="EMBL" id="RHF71981.1"/>
    </source>
</evidence>
<keyword evidence="3 5" id="KW-0460">Magnesium</keyword>
<feature type="binding site" evidence="4">
    <location>
        <position position="131"/>
    </location>
    <ligand>
        <name>substrate</name>
    </ligand>
</feature>
<dbReference type="GO" id="GO:0000287">
    <property type="term" value="F:magnesium ion binding"/>
    <property type="evidence" value="ECO:0007669"/>
    <property type="project" value="TreeGrafter"/>
</dbReference>
<dbReference type="InterPro" id="IPR005000">
    <property type="entry name" value="Aldolase/citrate-lyase_domain"/>
</dbReference>
<dbReference type="GO" id="GO:0016829">
    <property type="term" value="F:lyase activity"/>
    <property type="evidence" value="ECO:0007669"/>
    <property type="project" value="UniProtKB-KW"/>
</dbReference>
<evidence type="ECO:0000256" key="1">
    <source>
        <dbReference type="ARBA" id="ARBA00001946"/>
    </source>
</evidence>
<evidence type="ECO:0000313" key="8">
    <source>
        <dbReference type="Proteomes" id="UP000284676"/>
    </source>
</evidence>